<dbReference type="PATRIC" id="fig|136857.5.peg.1239"/>
<reference evidence="3 4" key="1">
    <citation type="journal article" date="2015" name="Genome Announc.">
        <title>Complete Genome Sequence of the Type Strain Corynebacterium testudinoris DSM 44614, Recovered from Necrotic Lesions in the Mouth of a Tortoise.</title>
        <authorList>
            <person name="Ruckert C."/>
            <person name="Kriete M."/>
            <person name="Jaenicke S."/>
            <person name="Winkler A."/>
            <person name="Tauch A."/>
        </authorList>
    </citation>
    <scope>NUCLEOTIDE SEQUENCE [LARGE SCALE GENOMIC DNA]</scope>
    <source>
        <strain evidence="3 4">DSM 44614</strain>
    </source>
</reference>
<keyword evidence="2" id="KW-0812">Transmembrane</keyword>
<gene>
    <name evidence="3" type="ORF">CTEST_06235</name>
</gene>
<keyword evidence="2" id="KW-1133">Transmembrane helix</keyword>
<organism evidence="3 4">
    <name type="scientific">Corynebacterium testudinoris</name>
    <dbReference type="NCBI Taxonomy" id="136857"/>
    <lineage>
        <taxon>Bacteria</taxon>
        <taxon>Bacillati</taxon>
        <taxon>Actinomycetota</taxon>
        <taxon>Actinomycetes</taxon>
        <taxon>Mycobacteriales</taxon>
        <taxon>Corynebacteriaceae</taxon>
        <taxon>Corynebacterium</taxon>
    </lineage>
</organism>
<dbReference type="Proteomes" id="UP000035540">
    <property type="component" value="Chromosome"/>
</dbReference>
<keyword evidence="2" id="KW-0472">Membrane</keyword>
<accession>A0A0G3H5N4</accession>
<dbReference type="Pfam" id="PF11382">
    <property type="entry name" value="MctB"/>
    <property type="match status" value="1"/>
</dbReference>
<evidence type="ECO:0000256" key="2">
    <source>
        <dbReference type="SAM" id="Phobius"/>
    </source>
</evidence>
<name>A0A0G3H5N4_9CORY</name>
<dbReference type="KEGG" id="cted:CTEST_06235"/>
<dbReference type="OrthoDB" id="4350157at2"/>
<keyword evidence="1" id="KW-0175">Coiled coil</keyword>
<sequence>MARKPGVGGWLIAGGGVGVAVGVALGTLVLAPNMSDGGGVSLSSNRDELAAAEEQANIAESQAASADSVIEELVTGTVRGTLDDRPVLVMRTADADAGDVEGVETLLEASGAIDAGTITLTQKFFSREGADQLKSIVTNTLPAGAELSVDRLDPGVHAGEALGSALLLNPDNGEEQASSEDRALLLSTLRDAGYVEFESGTILPGQVVVIITGDSDGEGDAAFAAQNLADFSEALDSRGNGVVLAGRIRTAASESGVIAKVRANWTGVSTVDSVDRSWGQLATVLAVRDQLAGEAGAYGSAASADAAIPAP</sequence>
<dbReference type="GO" id="GO:0016020">
    <property type="term" value="C:membrane"/>
    <property type="evidence" value="ECO:0007669"/>
    <property type="project" value="InterPro"/>
</dbReference>
<dbReference type="InterPro" id="IPR021522">
    <property type="entry name" value="MctB"/>
</dbReference>
<proteinExistence type="predicted"/>
<dbReference type="EMBL" id="CP011545">
    <property type="protein sequence ID" value="AKK08686.1"/>
    <property type="molecule type" value="Genomic_DNA"/>
</dbReference>
<feature type="coiled-coil region" evidence="1">
    <location>
        <begin position="42"/>
        <end position="69"/>
    </location>
</feature>
<reference evidence="4" key="2">
    <citation type="submission" date="2015-05" db="EMBL/GenBank/DDBJ databases">
        <title>Complete genome sequence of Corynebacterium testudinoris DSM 44614, recovered from necrotic lesions in the mouth of a tortoise.</title>
        <authorList>
            <person name="Ruckert C."/>
            <person name="Albersmeier A."/>
            <person name="Winkler A."/>
            <person name="Tauch A."/>
        </authorList>
    </citation>
    <scope>NUCLEOTIDE SEQUENCE [LARGE SCALE GENOMIC DNA]</scope>
    <source>
        <strain evidence="4">DSM 44614</strain>
    </source>
</reference>
<dbReference type="RefSeq" id="WP_047253004.1">
    <property type="nucleotide sequence ID" value="NZ_CP011545.1"/>
</dbReference>
<evidence type="ECO:0000256" key="1">
    <source>
        <dbReference type="SAM" id="Coils"/>
    </source>
</evidence>
<keyword evidence="4" id="KW-1185">Reference proteome</keyword>
<evidence type="ECO:0000313" key="4">
    <source>
        <dbReference type="Proteomes" id="UP000035540"/>
    </source>
</evidence>
<dbReference type="STRING" id="136857.CTEST_06235"/>
<dbReference type="GO" id="GO:0055070">
    <property type="term" value="P:copper ion homeostasis"/>
    <property type="evidence" value="ECO:0007669"/>
    <property type="project" value="InterPro"/>
</dbReference>
<protein>
    <submittedName>
        <fullName evidence="3">Putative DUF3186 family protein</fullName>
    </submittedName>
</protein>
<evidence type="ECO:0000313" key="3">
    <source>
        <dbReference type="EMBL" id="AKK08686.1"/>
    </source>
</evidence>
<dbReference type="AlphaFoldDB" id="A0A0G3H5N4"/>
<feature type="transmembrane region" description="Helical" evidence="2">
    <location>
        <begin position="7"/>
        <end position="31"/>
    </location>
</feature>